<gene>
    <name evidence="1" type="ORF">LY90DRAFT_516655</name>
</gene>
<evidence type="ECO:0008006" key="3">
    <source>
        <dbReference type="Google" id="ProtNLM"/>
    </source>
</evidence>
<protein>
    <recommendedName>
        <fullName evidence="3">FAD linked oxidase N-terminal domain-containing protein</fullName>
    </recommendedName>
</protein>
<evidence type="ECO:0000313" key="2">
    <source>
        <dbReference type="Proteomes" id="UP000193920"/>
    </source>
</evidence>
<accession>A0A1Y2AEC3</accession>
<dbReference type="PANTHER" id="PTHR21071:SF4">
    <property type="entry name" value="UDP-N-ACETYLENOLPYRUVOYLGLUCOSAMINE REDUCTASE"/>
    <property type="match status" value="1"/>
</dbReference>
<comment type="caution">
    <text evidence="1">The sequence shown here is derived from an EMBL/GenBank/DDBJ whole genome shotgun (WGS) entry which is preliminary data.</text>
</comment>
<dbReference type="PANTHER" id="PTHR21071">
    <property type="entry name" value="UDP-N-ACETYLENOLPYRUVOYLGLUCOSAMINE REDUCTASE"/>
    <property type="match status" value="1"/>
</dbReference>
<keyword evidence="2" id="KW-1185">Reference proteome</keyword>
<dbReference type="STRING" id="1754190.A0A1Y2AEC3"/>
<dbReference type="GO" id="GO:0071555">
    <property type="term" value="P:cell wall organization"/>
    <property type="evidence" value="ECO:0007669"/>
    <property type="project" value="TreeGrafter"/>
</dbReference>
<dbReference type="GO" id="GO:0008762">
    <property type="term" value="F:UDP-N-acetylmuramate dehydrogenase activity"/>
    <property type="evidence" value="ECO:0007669"/>
    <property type="project" value="InterPro"/>
</dbReference>
<dbReference type="EMBL" id="MCOG01000284">
    <property type="protein sequence ID" value="ORY20630.1"/>
    <property type="molecule type" value="Genomic_DNA"/>
</dbReference>
<reference evidence="1 2" key="1">
    <citation type="submission" date="2016-08" db="EMBL/GenBank/DDBJ databases">
        <title>A Parts List for Fungal Cellulosomes Revealed by Comparative Genomics.</title>
        <authorList>
            <consortium name="DOE Joint Genome Institute"/>
            <person name="Haitjema C.H."/>
            <person name="Gilmore S.P."/>
            <person name="Henske J.K."/>
            <person name="Solomon K.V."/>
            <person name="De Groot R."/>
            <person name="Kuo A."/>
            <person name="Mondo S.J."/>
            <person name="Salamov A.A."/>
            <person name="Labutti K."/>
            <person name="Zhao Z."/>
            <person name="Chiniquy J."/>
            <person name="Barry K."/>
            <person name="Brewer H.M."/>
            <person name="Purvine S.O."/>
            <person name="Wright A.T."/>
            <person name="Boxma B."/>
            <person name="Van Alen T."/>
            <person name="Hackstein J.H."/>
            <person name="Baker S.E."/>
            <person name="Grigoriev I.V."/>
            <person name="O'Malley M.A."/>
        </authorList>
    </citation>
    <scope>NUCLEOTIDE SEQUENCE [LARGE SCALE GENOMIC DNA]</scope>
    <source>
        <strain evidence="1 2">G1</strain>
    </source>
</reference>
<dbReference type="Gene3D" id="3.30.465.10">
    <property type="match status" value="1"/>
</dbReference>
<dbReference type="Proteomes" id="UP000193920">
    <property type="component" value="Unassembled WGS sequence"/>
</dbReference>
<proteinExistence type="predicted"/>
<dbReference type="GO" id="GO:0005829">
    <property type="term" value="C:cytosol"/>
    <property type="evidence" value="ECO:0007669"/>
    <property type="project" value="TreeGrafter"/>
</dbReference>
<dbReference type="OrthoDB" id="66620at2759"/>
<dbReference type="InterPro" id="IPR016169">
    <property type="entry name" value="FAD-bd_PCMH_sub2"/>
</dbReference>
<dbReference type="InterPro" id="IPR036318">
    <property type="entry name" value="FAD-bd_PCMH-like_sf"/>
</dbReference>
<dbReference type="InterPro" id="IPR003170">
    <property type="entry name" value="MurB"/>
</dbReference>
<name>A0A1Y2AEC3_9FUNG</name>
<dbReference type="GO" id="GO:0050660">
    <property type="term" value="F:flavin adenine dinucleotide binding"/>
    <property type="evidence" value="ECO:0007669"/>
    <property type="project" value="InterPro"/>
</dbReference>
<dbReference type="AlphaFoldDB" id="A0A1Y2AEC3"/>
<dbReference type="SUPFAM" id="SSF56176">
    <property type="entry name" value="FAD-binding/transporter-associated domain-like"/>
    <property type="match status" value="1"/>
</dbReference>
<sequence>MDIMVVVIQINESNFQISKSLKKKRNYILTVGGGMSMRTLSIEAGLLSLKVLENIIDIPGTVGGGIVMNATFISKGLLKSIASVKVITSDGTLMKLTKKNVD</sequence>
<evidence type="ECO:0000313" key="1">
    <source>
        <dbReference type="EMBL" id="ORY20630.1"/>
    </source>
</evidence>
<organism evidence="1 2">
    <name type="scientific">Neocallimastix californiae</name>
    <dbReference type="NCBI Taxonomy" id="1754190"/>
    <lineage>
        <taxon>Eukaryota</taxon>
        <taxon>Fungi</taxon>
        <taxon>Fungi incertae sedis</taxon>
        <taxon>Chytridiomycota</taxon>
        <taxon>Chytridiomycota incertae sedis</taxon>
        <taxon>Neocallimastigomycetes</taxon>
        <taxon>Neocallimastigales</taxon>
        <taxon>Neocallimastigaceae</taxon>
        <taxon>Neocallimastix</taxon>
    </lineage>
</organism>